<evidence type="ECO:0000313" key="2">
    <source>
        <dbReference type="Proteomes" id="UP000027186"/>
    </source>
</evidence>
<organism evidence="1 2">
    <name type="scientific">Azospirillum argentinense</name>
    <dbReference type="NCBI Taxonomy" id="2970906"/>
    <lineage>
        <taxon>Bacteria</taxon>
        <taxon>Pseudomonadati</taxon>
        <taxon>Pseudomonadota</taxon>
        <taxon>Alphaproteobacteria</taxon>
        <taxon>Rhodospirillales</taxon>
        <taxon>Azospirillaceae</taxon>
        <taxon>Azospirillum</taxon>
    </lineage>
</organism>
<dbReference type="EMBL" id="CP007793">
    <property type="protein sequence ID" value="AIB11272.1"/>
    <property type="molecule type" value="Genomic_DNA"/>
</dbReference>
<sequence>MARASASYEVQIYAQDHWVLEGRFDTEAEALVFGRKALSGGKVEGMRVVRDWRRPDGRHVETEVHVEFRQVSRTVAASPIDEAPALCLTLDHCYGVQSRMAMNRVLRNYVERAVVTPTEVLHNHAELARLLNTDNLVPTAVGRVAALQAEKAGTDGRGRRDALNLLMHELTDRARVAAARKDLPAIAATGFRPMFDRLDSSLPAAERDFLACVVLSRELVQMRNWLAKLDFLGELAREGGTAADRPLGLLDGVIADVLGAPSVAQELLGVQGSLAEALCNLIDLSRGRLSPAKRAEDDRAVQLNELLAFHDLDQTRLVILDLVRRQLKGTQPLYRSDPSLEMDAFQEILKRTLGPDGPAGGGPMAEALVLRYLRFLEGGGAPGRKQAITEVTGRIPDARDRVRFLLALADSDLGHGHAGDIARLLHALTGNPAGYGRFIHPRLPPRDNLEALTLLYCQAADSALPEDARTRLTGDLDALLVAYITEDRVVERLDDPGDALRLRANRLLQVCAPGILRSRRALEMVRRRVVEHLRQPQFDRKYVEDLPDAAAQQRALREFYRMLGEAGFV</sequence>
<protein>
    <submittedName>
        <fullName evidence="1">Uncharacterized protein</fullName>
    </submittedName>
</protein>
<evidence type="ECO:0000313" key="1">
    <source>
        <dbReference type="EMBL" id="AIB11272.1"/>
    </source>
</evidence>
<dbReference type="RefSeq" id="WP_038527056.1">
    <property type="nucleotide sequence ID" value="NZ_CP007793.1"/>
</dbReference>
<dbReference type="AlphaFoldDB" id="A0A060DEL5"/>
<accession>A0A060DEL5</accession>
<gene>
    <name evidence="1" type="ORF">ABAZ39_04420</name>
</gene>
<proteinExistence type="predicted"/>
<name>A0A060DEL5_9PROT</name>
<reference evidence="1 2" key="1">
    <citation type="journal article" date="2014" name="Genome Announc.">
        <title>Complete Genome Sequence of the Model Rhizosphere Strain Azospirillum brasilense Az39, Successfully Applied in Agriculture.</title>
        <authorList>
            <person name="Rivera D."/>
            <person name="Revale S."/>
            <person name="Molina R."/>
            <person name="Gualpa J."/>
            <person name="Puente M."/>
            <person name="Maroniche G."/>
            <person name="Paris G."/>
            <person name="Baker D."/>
            <person name="Clavijo B."/>
            <person name="McLay K."/>
            <person name="Spaepen S."/>
            <person name="Perticari A."/>
            <person name="Vazquez M."/>
            <person name="Wisniewski-Dye F."/>
            <person name="Watkins C."/>
            <person name="Martinez-Abarca F."/>
            <person name="Vanderleyden J."/>
            <person name="Cassan F."/>
        </authorList>
    </citation>
    <scope>NUCLEOTIDE SEQUENCE [LARGE SCALE GENOMIC DNA]</scope>
    <source>
        <strain evidence="1 2">Az39</strain>
    </source>
</reference>
<dbReference type="KEGG" id="abq:ABAZ39_04420"/>
<dbReference type="Proteomes" id="UP000027186">
    <property type="component" value="Chromosome"/>
</dbReference>